<dbReference type="OrthoDB" id="998851at2759"/>
<name>A0A6D2HE33_9BRAS</name>
<accession>A0A6D2HE33</accession>
<proteinExistence type="predicted"/>
<dbReference type="EMBL" id="CACVBM020000111">
    <property type="protein sequence ID" value="CAA7014434.1"/>
    <property type="molecule type" value="Genomic_DNA"/>
</dbReference>
<reference evidence="1" key="1">
    <citation type="submission" date="2020-01" db="EMBL/GenBank/DDBJ databases">
        <authorList>
            <person name="Mishra B."/>
        </authorList>
    </citation>
    <scope>NUCLEOTIDE SEQUENCE [LARGE SCALE GENOMIC DNA]</scope>
</reference>
<comment type="caution">
    <text evidence="1">The sequence shown here is derived from an EMBL/GenBank/DDBJ whole genome shotgun (WGS) entry which is preliminary data.</text>
</comment>
<keyword evidence="2" id="KW-1185">Reference proteome</keyword>
<organism evidence="1 2">
    <name type="scientific">Microthlaspi erraticum</name>
    <dbReference type="NCBI Taxonomy" id="1685480"/>
    <lineage>
        <taxon>Eukaryota</taxon>
        <taxon>Viridiplantae</taxon>
        <taxon>Streptophyta</taxon>
        <taxon>Embryophyta</taxon>
        <taxon>Tracheophyta</taxon>
        <taxon>Spermatophyta</taxon>
        <taxon>Magnoliopsida</taxon>
        <taxon>eudicotyledons</taxon>
        <taxon>Gunneridae</taxon>
        <taxon>Pentapetalae</taxon>
        <taxon>rosids</taxon>
        <taxon>malvids</taxon>
        <taxon>Brassicales</taxon>
        <taxon>Brassicaceae</taxon>
        <taxon>Coluteocarpeae</taxon>
        <taxon>Microthlaspi</taxon>
    </lineage>
</organism>
<dbReference type="AlphaFoldDB" id="A0A6D2HE33"/>
<evidence type="ECO:0000313" key="2">
    <source>
        <dbReference type="Proteomes" id="UP000467841"/>
    </source>
</evidence>
<dbReference type="Proteomes" id="UP000467841">
    <property type="component" value="Unassembled WGS sequence"/>
</dbReference>
<evidence type="ECO:0000313" key="1">
    <source>
        <dbReference type="EMBL" id="CAA7014434.1"/>
    </source>
</evidence>
<gene>
    <name evidence="1" type="ORF">MERR_LOCUS1668</name>
</gene>
<sequence length="94" mass="10890">MDDVEKELDPLPSEGFMKLTQDETRVLCAPFTEEEFVKAVRSMNRFKAPGPDGYQPVFNQKYWEEVGESLKRENEDGDDKVDWTSAVEFHTKVT</sequence>
<protein>
    <submittedName>
        <fullName evidence="1">Uncharacterized protein</fullName>
    </submittedName>
</protein>